<feature type="compositionally biased region" description="Basic and acidic residues" evidence="2">
    <location>
        <begin position="16"/>
        <end position="28"/>
    </location>
</feature>
<dbReference type="PaxDb" id="8022-A0A060ZGE0"/>
<dbReference type="Gene3D" id="3.30.70.330">
    <property type="match status" value="1"/>
</dbReference>
<accession>A0A060ZGE0</accession>
<dbReference type="Pfam" id="PF00076">
    <property type="entry name" value="RRM_1"/>
    <property type="match status" value="1"/>
</dbReference>
<dbReference type="STRING" id="8022.A0A060ZGE0"/>
<keyword evidence="1" id="KW-0694">RNA-binding</keyword>
<evidence type="ECO:0000256" key="2">
    <source>
        <dbReference type="SAM" id="MobiDB-lite"/>
    </source>
</evidence>
<dbReference type="InterPro" id="IPR035979">
    <property type="entry name" value="RBD_domain_sf"/>
</dbReference>
<dbReference type="EMBL" id="FR955058">
    <property type="protein sequence ID" value="CDR00240.1"/>
    <property type="molecule type" value="Genomic_DNA"/>
</dbReference>
<dbReference type="PANTHER" id="PTHR23140">
    <property type="entry name" value="RNA PROCESSING PROTEIN LD23810P"/>
    <property type="match status" value="1"/>
</dbReference>
<dbReference type="SUPFAM" id="SSF54928">
    <property type="entry name" value="RNA-binding domain, RBD"/>
    <property type="match status" value="1"/>
</dbReference>
<name>A0A060ZGE0_ONCMY</name>
<dbReference type="SMART" id="SM00360">
    <property type="entry name" value="RRM"/>
    <property type="match status" value="1"/>
</dbReference>
<evidence type="ECO:0000313" key="5">
    <source>
        <dbReference type="Proteomes" id="UP000193380"/>
    </source>
</evidence>
<organism evidence="4 5">
    <name type="scientific">Oncorhynchus mykiss</name>
    <name type="common">Rainbow trout</name>
    <name type="synonym">Salmo gairdneri</name>
    <dbReference type="NCBI Taxonomy" id="8022"/>
    <lineage>
        <taxon>Eukaryota</taxon>
        <taxon>Metazoa</taxon>
        <taxon>Chordata</taxon>
        <taxon>Craniata</taxon>
        <taxon>Vertebrata</taxon>
        <taxon>Euteleostomi</taxon>
        <taxon>Actinopterygii</taxon>
        <taxon>Neopterygii</taxon>
        <taxon>Teleostei</taxon>
        <taxon>Protacanthopterygii</taxon>
        <taxon>Salmoniformes</taxon>
        <taxon>Salmonidae</taxon>
        <taxon>Salmoninae</taxon>
        <taxon>Oncorhynchus</taxon>
    </lineage>
</organism>
<evidence type="ECO:0000259" key="3">
    <source>
        <dbReference type="PROSITE" id="PS50102"/>
    </source>
</evidence>
<feature type="region of interest" description="Disordered" evidence="2">
    <location>
        <begin position="1"/>
        <end position="98"/>
    </location>
</feature>
<dbReference type="GO" id="GO:0003723">
    <property type="term" value="F:RNA binding"/>
    <property type="evidence" value="ECO:0007669"/>
    <property type="project" value="UniProtKB-UniRule"/>
</dbReference>
<dbReference type="PANTHER" id="PTHR23140:SF1">
    <property type="entry name" value="SR-RELATED CTD ASSOCIATED FACTOR 8"/>
    <property type="match status" value="1"/>
</dbReference>
<dbReference type="InterPro" id="IPR000504">
    <property type="entry name" value="RRM_dom"/>
</dbReference>
<dbReference type="GO" id="GO:0005634">
    <property type="term" value="C:nucleus"/>
    <property type="evidence" value="ECO:0007669"/>
    <property type="project" value="TreeGrafter"/>
</dbReference>
<evidence type="ECO:0000256" key="1">
    <source>
        <dbReference type="PROSITE-ProRule" id="PRU00176"/>
    </source>
</evidence>
<feature type="domain" description="RRM" evidence="3">
    <location>
        <begin position="112"/>
        <end position="186"/>
    </location>
</feature>
<dbReference type="InterPro" id="IPR012677">
    <property type="entry name" value="Nucleotide-bd_a/b_plait_sf"/>
</dbReference>
<sequence>MDLDDGPEIEEERFEPEDKKSKTVDTRSRTRSRSRSRITLYSRSPRKRRSRSRSGSRKRKHRKRSRSRSRERKRKSSRSYSSERQEAREREKERQKKGLPPIRSRFLSVCSTTLWVGQVDKKASPQDLTNLFEEFGQIESINMIPPRGCAYICMVHRQDAYCARQKLSTGSFKVVSKIIKVFFLTVPAHFYTMPPRFPPLHVVL</sequence>
<evidence type="ECO:0000313" key="4">
    <source>
        <dbReference type="EMBL" id="CDR00240.1"/>
    </source>
</evidence>
<feature type="compositionally biased region" description="Acidic residues" evidence="2">
    <location>
        <begin position="1"/>
        <end position="15"/>
    </location>
</feature>
<dbReference type="PROSITE" id="PS50102">
    <property type="entry name" value="RRM"/>
    <property type="match status" value="1"/>
</dbReference>
<gene>
    <name evidence="4" type="ORF">GSONMT00024214001</name>
</gene>
<proteinExistence type="predicted"/>
<dbReference type="AlphaFoldDB" id="A0A060ZGE0"/>
<feature type="compositionally biased region" description="Basic residues" evidence="2">
    <location>
        <begin position="44"/>
        <end position="77"/>
    </location>
</feature>
<feature type="compositionally biased region" description="Basic and acidic residues" evidence="2">
    <location>
        <begin position="81"/>
        <end position="96"/>
    </location>
</feature>
<reference evidence="4" key="2">
    <citation type="submission" date="2014-03" db="EMBL/GenBank/DDBJ databases">
        <authorList>
            <person name="Genoscope - CEA"/>
        </authorList>
    </citation>
    <scope>NUCLEOTIDE SEQUENCE</scope>
</reference>
<reference evidence="4" key="1">
    <citation type="journal article" date="2014" name="Nat. Commun.">
        <title>The rainbow trout genome provides novel insights into evolution after whole-genome duplication in vertebrates.</title>
        <authorList>
            <person name="Berthelot C."/>
            <person name="Brunet F."/>
            <person name="Chalopin D."/>
            <person name="Juanchich A."/>
            <person name="Bernard M."/>
            <person name="Noel B."/>
            <person name="Bento P."/>
            <person name="Da Silva C."/>
            <person name="Labadie K."/>
            <person name="Alberti A."/>
            <person name="Aury J.M."/>
            <person name="Louis A."/>
            <person name="Dehais P."/>
            <person name="Bardou P."/>
            <person name="Montfort J."/>
            <person name="Klopp C."/>
            <person name="Cabau C."/>
            <person name="Gaspin C."/>
            <person name="Thorgaard G.H."/>
            <person name="Boussaha M."/>
            <person name="Quillet E."/>
            <person name="Guyomard R."/>
            <person name="Galiana D."/>
            <person name="Bobe J."/>
            <person name="Volff J.N."/>
            <person name="Genet C."/>
            <person name="Wincker P."/>
            <person name="Jaillon O."/>
            <person name="Roest Crollius H."/>
            <person name="Guiguen Y."/>
        </authorList>
    </citation>
    <scope>NUCLEOTIDE SEQUENCE [LARGE SCALE GENOMIC DNA]</scope>
</reference>
<dbReference type="InterPro" id="IPR051485">
    <property type="entry name" value="SR-CTD_assoc_factor"/>
</dbReference>
<protein>
    <recommendedName>
        <fullName evidence="3">RRM domain-containing protein</fullName>
    </recommendedName>
</protein>
<dbReference type="Proteomes" id="UP000193380">
    <property type="component" value="Unassembled WGS sequence"/>
</dbReference>